<comment type="subcellular location">
    <subcellularLocation>
        <location evidence="1">Cytoplasm</location>
        <location evidence="1">Nucleoid</location>
    </subcellularLocation>
</comment>
<dbReference type="InterPro" id="IPR027444">
    <property type="entry name" value="H-NS_C_dom"/>
</dbReference>
<protein>
    <submittedName>
        <fullName evidence="6">H-NS histone family protein</fullName>
    </submittedName>
</protein>
<dbReference type="EMBL" id="JAJBZT010000006">
    <property type="protein sequence ID" value="MCB6184186.1"/>
    <property type="molecule type" value="Genomic_DNA"/>
</dbReference>
<keyword evidence="4" id="KW-0238">DNA-binding</keyword>
<comment type="similarity">
    <text evidence="2">Belongs to the histone-like protein H-NS family.</text>
</comment>
<evidence type="ECO:0000256" key="2">
    <source>
        <dbReference type="ARBA" id="ARBA00010610"/>
    </source>
</evidence>
<evidence type="ECO:0000313" key="6">
    <source>
        <dbReference type="EMBL" id="MCB6184186.1"/>
    </source>
</evidence>
<gene>
    <name evidence="6" type="ORF">LIN78_11570</name>
</gene>
<dbReference type="RefSeq" id="WP_227180999.1">
    <property type="nucleotide sequence ID" value="NZ_JAJBZT010000006.1"/>
</dbReference>
<sequence length="107" mass="11651">MAIQLTDLSFDQLAQLRQDVDKEIQARKAQEASALANLVQERASQLGVSVQELFSFLGKKGNVKKPTGVAKFANPANSAETWTGKGRKPTWFINAVNSGASEDSMRI</sequence>
<dbReference type="Pfam" id="PF00816">
    <property type="entry name" value="Histone_HNS"/>
    <property type="match status" value="1"/>
</dbReference>
<proteinExistence type="inferred from homology"/>
<evidence type="ECO:0000259" key="5">
    <source>
        <dbReference type="SMART" id="SM00528"/>
    </source>
</evidence>
<reference evidence="6" key="1">
    <citation type="submission" date="2021-10" db="EMBL/GenBank/DDBJ databases">
        <title>The complete genome sequence of Leeia sp. TBRC 13508.</title>
        <authorList>
            <person name="Charoenyingcharoen P."/>
            <person name="Yukphan P."/>
        </authorList>
    </citation>
    <scope>NUCLEOTIDE SEQUENCE</scope>
    <source>
        <strain evidence="6">TBRC 13508</strain>
    </source>
</reference>
<dbReference type="PANTHER" id="PTHR38097">
    <property type="match status" value="1"/>
</dbReference>
<organism evidence="6 7">
    <name type="scientific">Leeia speluncae</name>
    <dbReference type="NCBI Taxonomy" id="2884804"/>
    <lineage>
        <taxon>Bacteria</taxon>
        <taxon>Pseudomonadati</taxon>
        <taxon>Pseudomonadota</taxon>
        <taxon>Betaproteobacteria</taxon>
        <taxon>Neisseriales</taxon>
        <taxon>Leeiaceae</taxon>
        <taxon>Leeia</taxon>
    </lineage>
</organism>
<keyword evidence="7" id="KW-1185">Reference proteome</keyword>
<keyword evidence="3" id="KW-0963">Cytoplasm</keyword>
<comment type="caution">
    <text evidence="6">The sequence shown here is derived from an EMBL/GenBank/DDBJ whole genome shotgun (WGS) entry which is preliminary data.</text>
</comment>
<dbReference type="PANTHER" id="PTHR38097:SF2">
    <property type="entry name" value="DNA-BINDING PROTEIN STPA"/>
    <property type="match status" value="1"/>
</dbReference>
<name>A0ABS8D7K4_9NEIS</name>
<accession>A0ABS8D7K4</accession>
<evidence type="ECO:0000313" key="7">
    <source>
        <dbReference type="Proteomes" id="UP001165395"/>
    </source>
</evidence>
<dbReference type="SMART" id="SM00528">
    <property type="entry name" value="HNS"/>
    <property type="match status" value="1"/>
</dbReference>
<evidence type="ECO:0000256" key="3">
    <source>
        <dbReference type="ARBA" id="ARBA00022490"/>
    </source>
</evidence>
<dbReference type="Gene3D" id="4.10.430.10">
    <property type="entry name" value="Histone-like protein H-NS, C-terminal domain"/>
    <property type="match status" value="1"/>
</dbReference>
<dbReference type="Proteomes" id="UP001165395">
    <property type="component" value="Unassembled WGS sequence"/>
</dbReference>
<evidence type="ECO:0000256" key="4">
    <source>
        <dbReference type="ARBA" id="ARBA00023125"/>
    </source>
</evidence>
<dbReference type="SUPFAM" id="SSF81273">
    <property type="entry name" value="H-NS histone-like proteins"/>
    <property type="match status" value="1"/>
</dbReference>
<evidence type="ECO:0000256" key="1">
    <source>
        <dbReference type="ARBA" id="ARBA00004453"/>
    </source>
</evidence>
<dbReference type="InterPro" id="IPR037150">
    <property type="entry name" value="H-NS_C_dom_sf"/>
</dbReference>
<feature type="domain" description="DNA-binding protein H-NS-like C-terminal" evidence="5">
    <location>
        <begin position="62"/>
        <end position="107"/>
    </location>
</feature>